<feature type="transmembrane region" description="Helical" evidence="5">
    <location>
        <begin position="396"/>
        <end position="418"/>
    </location>
</feature>
<name>A0A9P1CR59_9DINO</name>
<feature type="non-terminal residue" evidence="7">
    <location>
        <position position="470"/>
    </location>
</feature>
<dbReference type="InterPro" id="IPR000620">
    <property type="entry name" value="EamA_dom"/>
</dbReference>
<evidence type="ECO:0000256" key="1">
    <source>
        <dbReference type="ARBA" id="ARBA00004141"/>
    </source>
</evidence>
<dbReference type="Pfam" id="PF00892">
    <property type="entry name" value="EamA"/>
    <property type="match status" value="1"/>
</dbReference>
<dbReference type="SUPFAM" id="SSF103481">
    <property type="entry name" value="Multidrug resistance efflux transporter EmrE"/>
    <property type="match status" value="1"/>
</dbReference>
<feature type="transmembrane region" description="Helical" evidence="5">
    <location>
        <begin position="167"/>
        <end position="185"/>
    </location>
</feature>
<comment type="subcellular location">
    <subcellularLocation>
        <location evidence="1">Membrane</location>
        <topology evidence="1">Multi-pass membrane protein</topology>
    </subcellularLocation>
</comment>
<feature type="transmembrane region" description="Helical" evidence="5">
    <location>
        <begin position="242"/>
        <end position="262"/>
    </location>
</feature>
<keyword evidence="2 5" id="KW-0812">Transmembrane</keyword>
<dbReference type="EMBL" id="CAMXCT010002112">
    <property type="protein sequence ID" value="CAI3995728.1"/>
    <property type="molecule type" value="Genomic_DNA"/>
</dbReference>
<keyword evidence="4 5" id="KW-0472">Membrane</keyword>
<dbReference type="AlphaFoldDB" id="A0A9P1CR59"/>
<sequence>RLNLFPYLCVSFFAYGSCKSCSGRSCTSDDLANFMQFMPVDAFADVKSGRHVRELQKLLHTADSHHEKMEASAQLASLDHVNVTPHAHVPAALTRFPTESEVDAAATHAIAAASTPMNDVNLAFYAEDPASQARGNHNTRDWITVYALLAVIMFALSPVAYYDSWSALLLVMVYLASVTLVKVFVKETIRLGFEYSETITSLHMMSVALVVLCFERPRMADALPVLPIAALNGVSVLTNNKAFLFGGVAFVSMVAANVPFVTFCLETIKGKRSFTFISVLAVSLVCAGSVCCVRGEPQASLAAFLLAAVSAMLRSARGVWQHELVSVSPKPLHLVFWNGLWSLVITLITMVFSEGLAGIRSLSGASTEAKVALVCSIVAAVLLNITQWYAMKTLGALMSSIVGNLNLVLVIALSTAWLHELVTPSQYVGVALLCAGTFGNKVQDVLKKRYEQKPGASAASEPPGPSEPSK</sequence>
<evidence type="ECO:0000256" key="5">
    <source>
        <dbReference type="SAM" id="Phobius"/>
    </source>
</evidence>
<feature type="transmembrane region" description="Helical" evidence="5">
    <location>
        <begin position="371"/>
        <end position="390"/>
    </location>
</feature>
<organism evidence="7">
    <name type="scientific">Cladocopium goreaui</name>
    <dbReference type="NCBI Taxonomy" id="2562237"/>
    <lineage>
        <taxon>Eukaryota</taxon>
        <taxon>Sar</taxon>
        <taxon>Alveolata</taxon>
        <taxon>Dinophyceae</taxon>
        <taxon>Suessiales</taxon>
        <taxon>Symbiodiniaceae</taxon>
        <taxon>Cladocopium</taxon>
    </lineage>
</organism>
<dbReference type="Proteomes" id="UP001152797">
    <property type="component" value="Unassembled WGS sequence"/>
</dbReference>
<keyword evidence="9" id="KW-1185">Reference proteome</keyword>
<feature type="transmembrane region" description="Helical" evidence="5">
    <location>
        <begin position="300"/>
        <end position="320"/>
    </location>
</feature>
<dbReference type="GO" id="GO:0016020">
    <property type="term" value="C:membrane"/>
    <property type="evidence" value="ECO:0007669"/>
    <property type="project" value="UniProtKB-SubCell"/>
</dbReference>
<feature type="transmembrane region" description="Helical" evidence="5">
    <location>
        <begin position="274"/>
        <end position="293"/>
    </location>
</feature>
<evidence type="ECO:0000256" key="3">
    <source>
        <dbReference type="ARBA" id="ARBA00022989"/>
    </source>
</evidence>
<dbReference type="InterPro" id="IPR050186">
    <property type="entry name" value="TPT_transporter"/>
</dbReference>
<protein>
    <submittedName>
        <fullName evidence="8">Sugar phosphate transporter domain-containing protein</fullName>
    </submittedName>
</protein>
<reference evidence="8 9" key="2">
    <citation type="submission" date="2024-05" db="EMBL/GenBank/DDBJ databases">
        <authorList>
            <person name="Chen Y."/>
            <person name="Shah S."/>
            <person name="Dougan E. K."/>
            <person name="Thang M."/>
            <person name="Chan C."/>
        </authorList>
    </citation>
    <scope>NUCLEOTIDE SEQUENCE [LARGE SCALE GENOMIC DNA]</scope>
</reference>
<evidence type="ECO:0000256" key="4">
    <source>
        <dbReference type="ARBA" id="ARBA00023136"/>
    </source>
</evidence>
<dbReference type="EMBL" id="CAMXCT020002112">
    <property type="protein sequence ID" value="CAL1149103.1"/>
    <property type="molecule type" value="Genomic_DNA"/>
</dbReference>
<feature type="transmembrane region" description="Helical" evidence="5">
    <location>
        <begin position="340"/>
        <end position="359"/>
    </location>
</feature>
<reference evidence="7" key="1">
    <citation type="submission" date="2022-10" db="EMBL/GenBank/DDBJ databases">
        <authorList>
            <person name="Chen Y."/>
            <person name="Dougan E. K."/>
            <person name="Chan C."/>
            <person name="Rhodes N."/>
            <person name="Thang M."/>
        </authorList>
    </citation>
    <scope>NUCLEOTIDE SEQUENCE</scope>
</reference>
<dbReference type="EMBL" id="CAMXCT030002112">
    <property type="protein sequence ID" value="CAL4783040.1"/>
    <property type="molecule type" value="Genomic_DNA"/>
</dbReference>
<keyword evidence="3 5" id="KW-1133">Transmembrane helix</keyword>
<dbReference type="InterPro" id="IPR037185">
    <property type="entry name" value="EmrE-like"/>
</dbReference>
<feature type="transmembrane region" description="Helical" evidence="5">
    <location>
        <begin position="142"/>
        <end position="161"/>
    </location>
</feature>
<dbReference type="PANTHER" id="PTHR11132">
    <property type="entry name" value="SOLUTE CARRIER FAMILY 35"/>
    <property type="match status" value="1"/>
</dbReference>
<proteinExistence type="predicted"/>
<comment type="caution">
    <text evidence="7">The sequence shown here is derived from an EMBL/GenBank/DDBJ whole genome shotgun (WGS) entry which is preliminary data.</text>
</comment>
<dbReference type="OrthoDB" id="436749at2759"/>
<feature type="domain" description="EamA" evidence="6">
    <location>
        <begin position="303"/>
        <end position="438"/>
    </location>
</feature>
<evidence type="ECO:0000256" key="2">
    <source>
        <dbReference type="ARBA" id="ARBA00022692"/>
    </source>
</evidence>
<evidence type="ECO:0000259" key="6">
    <source>
        <dbReference type="Pfam" id="PF00892"/>
    </source>
</evidence>
<evidence type="ECO:0000313" key="7">
    <source>
        <dbReference type="EMBL" id="CAI3995728.1"/>
    </source>
</evidence>
<evidence type="ECO:0000313" key="8">
    <source>
        <dbReference type="EMBL" id="CAL4783040.1"/>
    </source>
</evidence>
<gene>
    <name evidence="7" type="ORF">C1SCF055_LOCUS22257</name>
</gene>
<evidence type="ECO:0000313" key="9">
    <source>
        <dbReference type="Proteomes" id="UP001152797"/>
    </source>
</evidence>
<accession>A0A9P1CR59</accession>